<reference evidence="3 4" key="1">
    <citation type="submission" date="2019-12" db="EMBL/GenBank/DDBJ databases">
        <authorList>
            <person name="Floudas D."/>
            <person name="Bentzer J."/>
            <person name="Ahren D."/>
            <person name="Johansson T."/>
            <person name="Persson P."/>
            <person name="Tunlid A."/>
        </authorList>
    </citation>
    <scope>NUCLEOTIDE SEQUENCE [LARGE SCALE GENOMIC DNA]</scope>
    <source>
        <strain evidence="3 4">CBS 102.39</strain>
    </source>
</reference>
<dbReference type="PANTHER" id="PTHR20923:SF1">
    <property type="entry name" value="G PATCH DOMAIN AND ANKYRIN REPEAT-CONTAINING PROTEIN 1"/>
    <property type="match status" value="1"/>
</dbReference>
<dbReference type="Proteomes" id="UP000521872">
    <property type="component" value="Unassembled WGS sequence"/>
</dbReference>
<feature type="domain" description="G-patch" evidence="2">
    <location>
        <begin position="200"/>
        <end position="220"/>
    </location>
</feature>
<dbReference type="PANTHER" id="PTHR20923">
    <property type="entry name" value="BAT4 PROTEIN-RELATED"/>
    <property type="match status" value="1"/>
</dbReference>
<dbReference type="EMBL" id="JAACJL010000030">
    <property type="protein sequence ID" value="KAF4617575.1"/>
    <property type="molecule type" value="Genomic_DNA"/>
</dbReference>
<name>A0A8H4QVT4_9AGAR</name>
<dbReference type="InterPro" id="IPR000467">
    <property type="entry name" value="G_patch_dom"/>
</dbReference>
<accession>A0A8H4QVT4</accession>
<evidence type="ECO:0000313" key="3">
    <source>
        <dbReference type="EMBL" id="KAF4617575.1"/>
    </source>
</evidence>
<protein>
    <recommendedName>
        <fullName evidence="2">G-patch domain-containing protein</fullName>
    </recommendedName>
</protein>
<feature type="compositionally biased region" description="Low complexity" evidence="1">
    <location>
        <begin position="158"/>
        <end position="167"/>
    </location>
</feature>
<dbReference type="PROSITE" id="PS50174">
    <property type="entry name" value="G_PATCH"/>
    <property type="match status" value="1"/>
</dbReference>
<evidence type="ECO:0000259" key="2">
    <source>
        <dbReference type="PROSITE" id="PS50174"/>
    </source>
</evidence>
<feature type="region of interest" description="Disordered" evidence="1">
    <location>
        <begin position="156"/>
        <end position="192"/>
    </location>
</feature>
<organism evidence="3 4">
    <name type="scientific">Agrocybe pediades</name>
    <dbReference type="NCBI Taxonomy" id="84607"/>
    <lineage>
        <taxon>Eukaryota</taxon>
        <taxon>Fungi</taxon>
        <taxon>Dikarya</taxon>
        <taxon>Basidiomycota</taxon>
        <taxon>Agaricomycotina</taxon>
        <taxon>Agaricomycetes</taxon>
        <taxon>Agaricomycetidae</taxon>
        <taxon>Agaricales</taxon>
        <taxon>Agaricineae</taxon>
        <taxon>Strophariaceae</taxon>
        <taxon>Agrocybe</taxon>
    </lineage>
</organism>
<proteinExistence type="predicted"/>
<feature type="region of interest" description="Disordered" evidence="1">
    <location>
        <begin position="287"/>
        <end position="329"/>
    </location>
</feature>
<feature type="region of interest" description="Disordered" evidence="1">
    <location>
        <begin position="49"/>
        <end position="97"/>
    </location>
</feature>
<comment type="caution">
    <text evidence="3">The sequence shown here is derived from an EMBL/GenBank/DDBJ whole genome shotgun (WGS) entry which is preliminary data.</text>
</comment>
<gene>
    <name evidence="3" type="ORF">D9613_005898</name>
</gene>
<feature type="compositionally biased region" description="Basic and acidic residues" evidence="1">
    <location>
        <begin position="308"/>
        <end position="320"/>
    </location>
</feature>
<sequence length="420" mass="46651">MATVAFHIRSEYDPEDRERLEVETGQIEEETIPTNNVVDPEQEWRQEVAKLPSQRPRRAAPQFVPATATFDEWSPARQTTSQHRDESGRSLGNSLSGWYRSLTNTQTHTSDKLASSSRVSYEILPSSQNKTASSTVALPRTSKAHDKNAWFIRNAIDSEPSTTSTTPTPAPSLADILARDPPPLPSQSQFTPPVFLEIGPSNKGYNILQRSGWNEGEALGPDVVRRKPVKDILPDEEIIPTMSSAKGKGKSRHMGTISCTANRRMVEVKFEDDVSELRSVDVIDLTLSDSDESEDDEGPHPDSPNGDVKVEEDIAPRPETSDSALEDPTYGRRALITPIATVLKSDRLGIGLKAKTTGPYKESRKRVTHNAAALAAHTKVAEESRLRAKRFGRGRRGFEKQHRREEETRKAMLHYLKGGL</sequence>
<dbReference type="AlphaFoldDB" id="A0A8H4QVT4"/>
<dbReference type="InterPro" id="IPR039146">
    <property type="entry name" value="GPANK1"/>
</dbReference>
<evidence type="ECO:0000313" key="4">
    <source>
        <dbReference type="Proteomes" id="UP000521872"/>
    </source>
</evidence>
<evidence type="ECO:0000256" key="1">
    <source>
        <dbReference type="SAM" id="MobiDB-lite"/>
    </source>
</evidence>
<dbReference type="GO" id="GO:0003676">
    <property type="term" value="F:nucleic acid binding"/>
    <property type="evidence" value="ECO:0007669"/>
    <property type="project" value="InterPro"/>
</dbReference>
<keyword evidence="4" id="KW-1185">Reference proteome</keyword>